<gene>
    <name evidence="2" type="ORF">DL762_003220</name>
</gene>
<feature type="compositionally biased region" description="Low complexity" evidence="1">
    <location>
        <begin position="256"/>
        <end position="265"/>
    </location>
</feature>
<feature type="region of interest" description="Disordered" evidence="1">
    <location>
        <begin position="168"/>
        <end position="265"/>
    </location>
</feature>
<feature type="compositionally biased region" description="Polar residues" evidence="1">
    <location>
        <begin position="23"/>
        <end position="42"/>
    </location>
</feature>
<feature type="compositionally biased region" description="Polar residues" evidence="1">
    <location>
        <begin position="124"/>
        <end position="143"/>
    </location>
</feature>
<feature type="compositionally biased region" description="Low complexity" evidence="1">
    <location>
        <begin position="215"/>
        <end position="229"/>
    </location>
</feature>
<evidence type="ECO:0000256" key="1">
    <source>
        <dbReference type="SAM" id="MobiDB-lite"/>
    </source>
</evidence>
<organism evidence="2 3">
    <name type="scientific">Monosporascus cannonballus</name>
    <dbReference type="NCBI Taxonomy" id="155416"/>
    <lineage>
        <taxon>Eukaryota</taxon>
        <taxon>Fungi</taxon>
        <taxon>Dikarya</taxon>
        <taxon>Ascomycota</taxon>
        <taxon>Pezizomycotina</taxon>
        <taxon>Sordariomycetes</taxon>
        <taxon>Xylariomycetidae</taxon>
        <taxon>Xylariales</taxon>
        <taxon>Xylariales incertae sedis</taxon>
        <taxon>Monosporascus</taxon>
    </lineage>
</organism>
<evidence type="ECO:0000313" key="3">
    <source>
        <dbReference type="Proteomes" id="UP000294003"/>
    </source>
</evidence>
<protein>
    <submittedName>
        <fullName evidence="2">Uncharacterized protein</fullName>
    </submittedName>
</protein>
<keyword evidence="3" id="KW-1185">Reference proteome</keyword>
<dbReference type="Proteomes" id="UP000294003">
    <property type="component" value="Unassembled WGS sequence"/>
</dbReference>
<evidence type="ECO:0000313" key="2">
    <source>
        <dbReference type="EMBL" id="RYO89424.1"/>
    </source>
</evidence>
<feature type="region of interest" description="Disordered" evidence="1">
    <location>
        <begin position="1"/>
        <end position="151"/>
    </location>
</feature>
<comment type="caution">
    <text evidence="2">The sequence shown here is derived from an EMBL/GenBank/DDBJ whole genome shotgun (WGS) entry which is preliminary data.</text>
</comment>
<feature type="compositionally biased region" description="Basic and acidic residues" evidence="1">
    <location>
        <begin position="354"/>
        <end position="370"/>
    </location>
</feature>
<name>A0ABY0HE70_9PEZI</name>
<dbReference type="EMBL" id="QJNS01000073">
    <property type="protein sequence ID" value="RYO89424.1"/>
    <property type="molecule type" value="Genomic_DNA"/>
</dbReference>
<feature type="compositionally biased region" description="Polar residues" evidence="1">
    <location>
        <begin position="61"/>
        <end position="82"/>
    </location>
</feature>
<reference evidence="2 3" key="1">
    <citation type="submission" date="2018-06" db="EMBL/GenBank/DDBJ databases">
        <title>Complete Genomes of Monosporascus.</title>
        <authorList>
            <person name="Robinson A.J."/>
            <person name="Natvig D.O."/>
        </authorList>
    </citation>
    <scope>NUCLEOTIDE SEQUENCE [LARGE SCALE GENOMIC DNA]</scope>
    <source>
        <strain evidence="2 3">CBS 609.92</strain>
    </source>
</reference>
<feature type="region of interest" description="Disordered" evidence="1">
    <location>
        <begin position="351"/>
        <end position="370"/>
    </location>
</feature>
<feature type="compositionally biased region" description="Basic and acidic residues" evidence="1">
    <location>
        <begin position="1"/>
        <end position="14"/>
    </location>
</feature>
<accession>A0ABY0HE70</accession>
<sequence length="370" mass="39250">MSSPNEDKSNIDRRPRSRLGSFSAANQPHSPSGSRTYDTYTSAVFLPRNTAEAPLADTPRTPGSTSGIRPSRSAGSIGQSPSHRSHPSGGLMTPSGSAGNIGRPSGTLPGYRRLPSGIGLPPSMSISSIAQTPTHPSQRSSFTGPAPYISPTHLASASNQIMSAFSVAGTGRPQSPSPYAQTPPRLMSHGLALPHSASPHVYPQAQPPPHLRRTASAQQSPQAQVPLSVNHPSHIRSGSTQKRVVSGPPGAGIPQSTSRGSILSLSSGGDHVDRLTLQHLVFVITALTPGSSADPDSGMGTWIDWESVHSHMTRDGCTYTVDELRDAWTTKVRGDMRAIENYQRSRKRLMTTKQIDERSKDGACDSPEKP</sequence>
<proteinExistence type="predicted"/>